<keyword evidence="3" id="KW-0813">Transport</keyword>
<sequence length="313" mass="32794">MLELFSQTLAVTVPVFAMVLLGIVLKRIGWIDSAFIGTASLLVFKGCMPTLIFISLLKADTHAAIGFGLLSYFTLAMLASVGLALAWGIWRIPREDRGVYVQGAFRGNCGIVGLALAVSSYGDFGLALGGIFAAIVIVIYNVTSTVILAHYSADIRSSWRDNARGIATNPLILGVVLALPFAFFDIGLPDWLMRSAQLFADLTLPLALICIGGTLSLAAIAQASRIAVSASTMKLLGLPLVFTALAYALGFRGSELGVMFLYFGSPTAAASFVMARAYGANDKLAAAIIVLTTIAAAVTINLGMFVLGSIGAI</sequence>
<feature type="transmembrane region" description="Helical" evidence="8">
    <location>
        <begin position="163"/>
        <end position="184"/>
    </location>
</feature>
<evidence type="ECO:0000256" key="2">
    <source>
        <dbReference type="ARBA" id="ARBA00010145"/>
    </source>
</evidence>
<comment type="caution">
    <text evidence="9">The sequence shown here is derived from an EMBL/GenBank/DDBJ whole genome shotgun (WGS) entry which is preliminary data.</text>
</comment>
<feature type="transmembrane region" description="Helical" evidence="8">
    <location>
        <begin position="235"/>
        <end position="253"/>
    </location>
</feature>
<evidence type="ECO:0000256" key="8">
    <source>
        <dbReference type="SAM" id="Phobius"/>
    </source>
</evidence>
<dbReference type="PANTHER" id="PTHR36838:SF4">
    <property type="entry name" value="AUXIN EFFLUX CARRIER FAMILY PROTEIN"/>
    <property type="match status" value="1"/>
</dbReference>
<dbReference type="Gene3D" id="1.20.1530.20">
    <property type="match status" value="1"/>
</dbReference>
<name>A0ABU2WJS1_9GAMM</name>
<keyword evidence="6 8" id="KW-1133">Transmembrane helix</keyword>
<evidence type="ECO:0000256" key="5">
    <source>
        <dbReference type="ARBA" id="ARBA00022692"/>
    </source>
</evidence>
<evidence type="ECO:0000256" key="6">
    <source>
        <dbReference type="ARBA" id="ARBA00022989"/>
    </source>
</evidence>
<protein>
    <submittedName>
        <fullName evidence="9">AEC family transporter</fullName>
    </submittedName>
</protein>
<feature type="transmembrane region" description="Helical" evidence="8">
    <location>
        <begin position="204"/>
        <end position="223"/>
    </location>
</feature>
<dbReference type="Pfam" id="PF03547">
    <property type="entry name" value="Mem_trans"/>
    <property type="match status" value="1"/>
</dbReference>
<keyword evidence="10" id="KW-1185">Reference proteome</keyword>
<feature type="transmembrane region" description="Helical" evidence="8">
    <location>
        <begin position="34"/>
        <end position="57"/>
    </location>
</feature>
<evidence type="ECO:0000256" key="3">
    <source>
        <dbReference type="ARBA" id="ARBA00022448"/>
    </source>
</evidence>
<feature type="transmembrane region" description="Helical" evidence="8">
    <location>
        <begin position="124"/>
        <end position="151"/>
    </location>
</feature>
<comment type="subcellular location">
    <subcellularLocation>
        <location evidence="1">Cell membrane</location>
        <topology evidence="1">Multi-pass membrane protein</topology>
    </subcellularLocation>
</comment>
<keyword evidence="4" id="KW-1003">Cell membrane</keyword>
<feature type="transmembrane region" description="Helical" evidence="8">
    <location>
        <begin position="259"/>
        <end position="278"/>
    </location>
</feature>
<dbReference type="Proteomes" id="UP001254608">
    <property type="component" value="Unassembled WGS sequence"/>
</dbReference>
<proteinExistence type="inferred from homology"/>
<evidence type="ECO:0000313" key="9">
    <source>
        <dbReference type="EMBL" id="MDT0498120.1"/>
    </source>
</evidence>
<feature type="transmembrane region" description="Helical" evidence="8">
    <location>
        <begin position="99"/>
        <end position="118"/>
    </location>
</feature>
<gene>
    <name evidence="9" type="ORF">RM530_12200</name>
</gene>
<dbReference type="EMBL" id="JAVRIC010000017">
    <property type="protein sequence ID" value="MDT0498120.1"/>
    <property type="molecule type" value="Genomic_DNA"/>
</dbReference>
<keyword evidence="5 8" id="KW-0812">Transmembrane</keyword>
<dbReference type="InterPro" id="IPR004776">
    <property type="entry name" value="Mem_transp_PIN-like"/>
</dbReference>
<dbReference type="PANTHER" id="PTHR36838">
    <property type="entry name" value="AUXIN EFFLUX CARRIER FAMILY PROTEIN"/>
    <property type="match status" value="1"/>
</dbReference>
<feature type="transmembrane region" description="Helical" evidence="8">
    <location>
        <begin position="285"/>
        <end position="310"/>
    </location>
</feature>
<organism evidence="9 10">
    <name type="scientific">Banduia mediterranea</name>
    <dbReference type="NCBI Taxonomy" id="3075609"/>
    <lineage>
        <taxon>Bacteria</taxon>
        <taxon>Pseudomonadati</taxon>
        <taxon>Pseudomonadota</taxon>
        <taxon>Gammaproteobacteria</taxon>
        <taxon>Nevskiales</taxon>
        <taxon>Algiphilaceae</taxon>
        <taxon>Banduia</taxon>
    </lineage>
</organism>
<dbReference type="InterPro" id="IPR038770">
    <property type="entry name" value="Na+/solute_symporter_sf"/>
</dbReference>
<evidence type="ECO:0000256" key="7">
    <source>
        <dbReference type="ARBA" id="ARBA00023136"/>
    </source>
</evidence>
<evidence type="ECO:0000313" key="10">
    <source>
        <dbReference type="Proteomes" id="UP001254608"/>
    </source>
</evidence>
<keyword evidence="7 8" id="KW-0472">Membrane</keyword>
<accession>A0ABU2WJS1</accession>
<evidence type="ECO:0000256" key="4">
    <source>
        <dbReference type="ARBA" id="ARBA00022475"/>
    </source>
</evidence>
<dbReference type="RefSeq" id="WP_311365512.1">
    <property type="nucleotide sequence ID" value="NZ_JAVRIC010000017.1"/>
</dbReference>
<feature type="transmembrane region" description="Helical" evidence="8">
    <location>
        <begin position="6"/>
        <end position="25"/>
    </location>
</feature>
<comment type="similarity">
    <text evidence="2">Belongs to the auxin efflux carrier (TC 2.A.69) family.</text>
</comment>
<feature type="transmembrane region" description="Helical" evidence="8">
    <location>
        <begin position="63"/>
        <end position="87"/>
    </location>
</feature>
<evidence type="ECO:0000256" key="1">
    <source>
        <dbReference type="ARBA" id="ARBA00004651"/>
    </source>
</evidence>
<reference evidence="9 10" key="1">
    <citation type="submission" date="2023-09" db="EMBL/GenBank/DDBJ databases">
        <authorList>
            <person name="Rey-Velasco X."/>
        </authorList>
    </citation>
    <scope>NUCLEOTIDE SEQUENCE [LARGE SCALE GENOMIC DNA]</scope>
    <source>
        <strain evidence="9 10">W345</strain>
    </source>
</reference>